<accession>A0AAN9KGG4</accession>
<sequence>MFAQSSNRLSIFYIAEEGRNSKEKTAKFAPAMFEEDALDVSLSGSGMHCYRTPISRVADVTINSLVLEFGNLRN</sequence>
<reference evidence="1 2" key="1">
    <citation type="submission" date="2024-01" db="EMBL/GenBank/DDBJ databases">
        <title>The genomes of 5 underutilized Papilionoideae crops provide insights into root nodulation and disease resistanc.</title>
        <authorList>
            <person name="Jiang F."/>
        </authorList>
    </citation>
    <scope>NUCLEOTIDE SEQUENCE [LARGE SCALE GENOMIC DNA]</scope>
    <source>
        <strain evidence="1">LVBAO_FW01</strain>
        <tissue evidence="1">Leaves</tissue>
    </source>
</reference>
<evidence type="ECO:0000313" key="1">
    <source>
        <dbReference type="EMBL" id="KAK7315878.1"/>
    </source>
</evidence>
<name>A0AAN9KGG4_CANGL</name>
<keyword evidence="2" id="KW-1185">Reference proteome</keyword>
<evidence type="ECO:0000313" key="2">
    <source>
        <dbReference type="Proteomes" id="UP001367508"/>
    </source>
</evidence>
<comment type="caution">
    <text evidence="1">The sequence shown here is derived from an EMBL/GenBank/DDBJ whole genome shotgun (WGS) entry which is preliminary data.</text>
</comment>
<gene>
    <name evidence="1" type="ORF">VNO77_34460</name>
</gene>
<organism evidence="1 2">
    <name type="scientific">Canavalia gladiata</name>
    <name type="common">Sword bean</name>
    <name type="synonym">Dolichos gladiatus</name>
    <dbReference type="NCBI Taxonomy" id="3824"/>
    <lineage>
        <taxon>Eukaryota</taxon>
        <taxon>Viridiplantae</taxon>
        <taxon>Streptophyta</taxon>
        <taxon>Embryophyta</taxon>
        <taxon>Tracheophyta</taxon>
        <taxon>Spermatophyta</taxon>
        <taxon>Magnoliopsida</taxon>
        <taxon>eudicotyledons</taxon>
        <taxon>Gunneridae</taxon>
        <taxon>Pentapetalae</taxon>
        <taxon>rosids</taxon>
        <taxon>fabids</taxon>
        <taxon>Fabales</taxon>
        <taxon>Fabaceae</taxon>
        <taxon>Papilionoideae</taxon>
        <taxon>50 kb inversion clade</taxon>
        <taxon>NPAAA clade</taxon>
        <taxon>indigoferoid/millettioid clade</taxon>
        <taxon>Phaseoleae</taxon>
        <taxon>Canavalia</taxon>
    </lineage>
</organism>
<proteinExistence type="predicted"/>
<protein>
    <submittedName>
        <fullName evidence="1">Uncharacterized protein</fullName>
    </submittedName>
</protein>
<dbReference type="AlphaFoldDB" id="A0AAN9KGG4"/>
<dbReference type="Proteomes" id="UP001367508">
    <property type="component" value="Unassembled WGS sequence"/>
</dbReference>
<dbReference type="EMBL" id="JAYMYQ010000008">
    <property type="protein sequence ID" value="KAK7315878.1"/>
    <property type="molecule type" value="Genomic_DNA"/>
</dbReference>